<dbReference type="AlphaFoldDB" id="A0A1M5W6D4"/>
<dbReference type="GO" id="GO:0006508">
    <property type="term" value="P:proteolysis"/>
    <property type="evidence" value="ECO:0007669"/>
    <property type="project" value="UniProtKB-KW"/>
</dbReference>
<comment type="similarity">
    <text evidence="1">Belongs to the peptidase S51 family.</text>
</comment>
<protein>
    <submittedName>
        <fullName evidence="5">Peptidase E</fullName>
    </submittedName>
</protein>
<dbReference type="GO" id="GO:0008236">
    <property type="term" value="F:serine-type peptidase activity"/>
    <property type="evidence" value="ECO:0007669"/>
    <property type="project" value="UniProtKB-KW"/>
</dbReference>
<keyword evidence="3" id="KW-0378">Hydrolase</keyword>
<proteinExistence type="inferred from homology"/>
<evidence type="ECO:0000256" key="3">
    <source>
        <dbReference type="ARBA" id="ARBA00022801"/>
    </source>
</evidence>
<keyword evidence="2" id="KW-0645">Protease</keyword>
<organism evidence="5 6">
    <name type="scientific">Clostridium intestinale DSM 6191</name>
    <dbReference type="NCBI Taxonomy" id="1121320"/>
    <lineage>
        <taxon>Bacteria</taxon>
        <taxon>Bacillati</taxon>
        <taxon>Bacillota</taxon>
        <taxon>Clostridia</taxon>
        <taxon>Eubacteriales</taxon>
        <taxon>Clostridiaceae</taxon>
        <taxon>Clostridium</taxon>
    </lineage>
</organism>
<dbReference type="Pfam" id="PF03575">
    <property type="entry name" value="Peptidase_S51"/>
    <property type="match status" value="1"/>
</dbReference>
<keyword evidence="4" id="KW-0720">Serine protease</keyword>
<sequence>MKLFLTSKAFGNSVIKNKMLGQLKKDVRITRILLIPTALSGTYPPDKYMNELLVSGFCKDNIIIFDEANSNDYCNLDIDIIYVCGGNTFTLVKLINECGFASEIVKYLSRGVMYIGRSAGTHLVTKNVEHVLPFDENQIGLENFDALGLFNGIIFCHYDQGRENYYSQAIKEEKYNVYKITNEEMIIYDNGQISIL</sequence>
<accession>A0A1M5W6D4</accession>
<reference evidence="5 6" key="1">
    <citation type="submission" date="2016-11" db="EMBL/GenBank/DDBJ databases">
        <authorList>
            <person name="Jaros S."/>
            <person name="Januszkiewicz K."/>
            <person name="Wedrychowicz H."/>
        </authorList>
    </citation>
    <scope>NUCLEOTIDE SEQUENCE [LARGE SCALE GENOMIC DNA]</scope>
    <source>
        <strain evidence="5 6">DSM 6191</strain>
    </source>
</reference>
<dbReference type="SUPFAM" id="SSF52317">
    <property type="entry name" value="Class I glutamine amidotransferase-like"/>
    <property type="match status" value="1"/>
</dbReference>
<dbReference type="Gene3D" id="3.40.50.880">
    <property type="match status" value="1"/>
</dbReference>
<evidence type="ECO:0000256" key="2">
    <source>
        <dbReference type="ARBA" id="ARBA00022670"/>
    </source>
</evidence>
<dbReference type="InterPro" id="IPR029062">
    <property type="entry name" value="Class_I_gatase-like"/>
</dbReference>
<evidence type="ECO:0000256" key="1">
    <source>
        <dbReference type="ARBA" id="ARBA00006534"/>
    </source>
</evidence>
<dbReference type="InterPro" id="IPR005320">
    <property type="entry name" value="Peptidase_S51"/>
</dbReference>
<dbReference type="Proteomes" id="UP000184241">
    <property type="component" value="Unassembled WGS sequence"/>
</dbReference>
<evidence type="ECO:0000313" key="5">
    <source>
        <dbReference type="EMBL" id="SHH82743.1"/>
    </source>
</evidence>
<dbReference type="PANTHER" id="PTHR20842">
    <property type="entry name" value="PROTEASE S51 ALPHA-ASPARTYL DIPEPTIDASE"/>
    <property type="match status" value="1"/>
</dbReference>
<dbReference type="RefSeq" id="WP_073017218.1">
    <property type="nucleotide sequence ID" value="NZ_FQXU01000004.1"/>
</dbReference>
<gene>
    <name evidence="5" type="ORF">SAMN02745941_00938</name>
</gene>
<dbReference type="EMBL" id="FQXU01000004">
    <property type="protein sequence ID" value="SHH82743.1"/>
    <property type="molecule type" value="Genomic_DNA"/>
</dbReference>
<evidence type="ECO:0000313" key="6">
    <source>
        <dbReference type="Proteomes" id="UP000184241"/>
    </source>
</evidence>
<dbReference type="PANTHER" id="PTHR20842:SF0">
    <property type="entry name" value="ALPHA-ASPARTYL DIPEPTIDASE"/>
    <property type="match status" value="1"/>
</dbReference>
<name>A0A1M5W6D4_9CLOT</name>
<evidence type="ECO:0000256" key="4">
    <source>
        <dbReference type="ARBA" id="ARBA00022825"/>
    </source>
</evidence>